<dbReference type="AlphaFoldDB" id="Q86KD5"/>
<dbReference type="EMBL" id="AAFI02000012">
    <property type="protein sequence ID" value="EAL69973.1"/>
    <property type="molecule type" value="Genomic_DNA"/>
</dbReference>
<accession>Q86KD5</accession>
<protein>
    <recommendedName>
        <fullName evidence="3">NmrA-like domain-containing protein</fullName>
    </recommendedName>
</protein>
<comment type="similarity">
    <text evidence="1">Belongs to the NmrA-type oxidoreductase family.</text>
</comment>
<feature type="domain" description="NmrA-like" evidence="3">
    <location>
        <begin position="1"/>
        <end position="300"/>
    </location>
</feature>
<dbReference type="InterPro" id="IPR051164">
    <property type="entry name" value="NmrA-like_oxidored"/>
</dbReference>
<dbReference type="STRING" id="44689.Q86KD5"/>
<proteinExistence type="inferred from homology"/>
<dbReference type="eggNOG" id="ENOG502RG69">
    <property type="taxonomic scope" value="Eukaryota"/>
</dbReference>
<reference evidence="4 5" key="1">
    <citation type="journal article" date="2005" name="Nature">
        <title>The genome of the social amoeba Dictyostelium discoideum.</title>
        <authorList>
            <consortium name="The Dictyostelium discoideum Sequencing Consortium"/>
            <person name="Eichinger L."/>
            <person name="Pachebat J.A."/>
            <person name="Glockner G."/>
            <person name="Rajandream M.A."/>
            <person name="Sucgang R."/>
            <person name="Berriman M."/>
            <person name="Song J."/>
            <person name="Olsen R."/>
            <person name="Szafranski K."/>
            <person name="Xu Q."/>
            <person name="Tunggal B."/>
            <person name="Kummerfeld S."/>
            <person name="Madera M."/>
            <person name="Konfortov B.A."/>
            <person name="Rivero F."/>
            <person name="Bankier A.T."/>
            <person name="Lehmann R."/>
            <person name="Hamlin N."/>
            <person name="Davies R."/>
            <person name="Gaudet P."/>
            <person name="Fey P."/>
            <person name="Pilcher K."/>
            <person name="Chen G."/>
            <person name="Saunders D."/>
            <person name="Sodergren E."/>
            <person name="Davis P."/>
            <person name="Kerhornou A."/>
            <person name="Nie X."/>
            <person name="Hall N."/>
            <person name="Anjard C."/>
            <person name="Hemphill L."/>
            <person name="Bason N."/>
            <person name="Farbrother P."/>
            <person name="Desany B."/>
            <person name="Just E."/>
            <person name="Morio T."/>
            <person name="Rost R."/>
            <person name="Churcher C."/>
            <person name="Cooper J."/>
            <person name="Haydock S."/>
            <person name="van Driessche N."/>
            <person name="Cronin A."/>
            <person name="Goodhead I."/>
            <person name="Muzny D."/>
            <person name="Mourier T."/>
            <person name="Pain A."/>
            <person name="Lu M."/>
            <person name="Harper D."/>
            <person name="Lindsay R."/>
            <person name="Hauser H."/>
            <person name="James K."/>
            <person name="Quiles M."/>
            <person name="Madan Babu M."/>
            <person name="Saito T."/>
            <person name="Buchrieser C."/>
            <person name="Wardroper A."/>
            <person name="Felder M."/>
            <person name="Thangavelu M."/>
            <person name="Johnson D."/>
            <person name="Knights A."/>
            <person name="Loulseged H."/>
            <person name="Mungall K."/>
            <person name="Oliver K."/>
            <person name="Price C."/>
            <person name="Quail M.A."/>
            <person name="Urushihara H."/>
            <person name="Hernandez J."/>
            <person name="Rabbinowitsch E."/>
            <person name="Steffen D."/>
            <person name="Sanders M."/>
            <person name="Ma J."/>
            <person name="Kohara Y."/>
            <person name="Sharp S."/>
            <person name="Simmonds M."/>
            <person name="Spiegler S."/>
            <person name="Tivey A."/>
            <person name="Sugano S."/>
            <person name="White B."/>
            <person name="Walker D."/>
            <person name="Woodward J."/>
            <person name="Winckler T."/>
            <person name="Tanaka Y."/>
            <person name="Shaulsky G."/>
            <person name="Schleicher M."/>
            <person name="Weinstock G."/>
            <person name="Rosenthal A."/>
            <person name="Cox E.C."/>
            <person name="Chisholm R.L."/>
            <person name="Gibbs R."/>
            <person name="Loomis W.F."/>
            <person name="Platzer M."/>
            <person name="Kay R.R."/>
            <person name="Williams J."/>
            <person name="Dear P.H."/>
            <person name="Noegel A.A."/>
            <person name="Barrell B."/>
            <person name="Kuspa A."/>
        </authorList>
    </citation>
    <scope>NUCLEOTIDE SEQUENCE [LARGE SCALE GENOMIC DNA]</scope>
    <source>
        <strain evidence="4 5">AX4</strain>
    </source>
</reference>
<evidence type="ECO:0000313" key="5">
    <source>
        <dbReference type="Proteomes" id="UP000002195"/>
    </source>
</evidence>
<dbReference type="Pfam" id="PF05368">
    <property type="entry name" value="NmrA"/>
    <property type="match status" value="1"/>
</dbReference>
<name>Q86KD5_DICDI</name>
<dbReference type="GeneID" id="8619730"/>
<evidence type="ECO:0000259" key="3">
    <source>
        <dbReference type="Pfam" id="PF05368"/>
    </source>
</evidence>
<dbReference type="Proteomes" id="UP000002195">
    <property type="component" value="Unassembled WGS sequence"/>
</dbReference>
<accession>Q554M1</accession>
<dbReference type="InParanoid" id="Q86KD5"/>
<evidence type="ECO:0000256" key="1">
    <source>
        <dbReference type="ARBA" id="ARBA00006328"/>
    </source>
</evidence>
<dbReference type="VEuPathDB" id="AmoebaDB:DDB_G0274161"/>
<keyword evidence="5" id="KW-1185">Reference proteome</keyword>
<dbReference type="Gene3D" id="3.90.25.10">
    <property type="entry name" value="UDP-galactose 4-epimerase, domain 1"/>
    <property type="match status" value="1"/>
</dbReference>
<dbReference type="OMA" id="ANHPFDA"/>
<dbReference type="PANTHER" id="PTHR42748">
    <property type="entry name" value="NITROGEN METABOLITE REPRESSION PROTEIN NMRA FAMILY MEMBER"/>
    <property type="match status" value="1"/>
</dbReference>
<dbReference type="GO" id="GO:0005634">
    <property type="term" value="C:nucleus"/>
    <property type="evidence" value="ECO:0000318"/>
    <property type="project" value="GO_Central"/>
</dbReference>
<evidence type="ECO:0000313" key="4">
    <source>
        <dbReference type="EMBL" id="EAL69973.1"/>
    </source>
</evidence>
<dbReference type="KEGG" id="ddi:DDB_G0274161"/>
<comment type="caution">
    <text evidence="4">The sequence shown here is derived from an EMBL/GenBank/DDBJ whole genome shotgun (WGS) entry which is preliminary data.</text>
</comment>
<organism evidence="4 5">
    <name type="scientific">Dictyostelium discoideum</name>
    <name type="common">Social amoeba</name>
    <dbReference type="NCBI Taxonomy" id="44689"/>
    <lineage>
        <taxon>Eukaryota</taxon>
        <taxon>Amoebozoa</taxon>
        <taxon>Evosea</taxon>
        <taxon>Eumycetozoa</taxon>
        <taxon>Dictyostelia</taxon>
        <taxon>Dictyosteliales</taxon>
        <taxon>Dictyosteliaceae</taxon>
        <taxon>Dictyostelium</taxon>
    </lineage>
</organism>
<dbReference type="HOGENOM" id="CLU_007383_8_2_1"/>
<dbReference type="PaxDb" id="44689-DDB0167534"/>
<sequence>MTKLITVFGASGQQGGGVVQALLKNPNYKVRALTRNPESETSLKLKEQGVEVVKCDDSDSKEIIQEALSGSYGVFCVTNYWGYFEKEVEYGRNMADAALAAGIKHFIFSGLTPMNEISQGRFSVPHYDQKYLIEKYIRELSKLNPKTFISSFVYAPGYMQNFLTFYKLKKNIESDGSETYTLSTPSDPIGKPLDIGDITEMGYIVESILSDPIKYSGSVIPMSGDCLTGPQIAEIYSKVTGKTVNFEFIPPSVFRTLPFIHHSEDIASMYEFCNEYGAFGGIDTSIAPKMHKLKTFEEFLISQNVKLE</sequence>
<dbReference type="InterPro" id="IPR008030">
    <property type="entry name" value="NmrA-like"/>
</dbReference>
<dbReference type="PhylomeDB" id="Q86KD5"/>
<dbReference type="InterPro" id="IPR036291">
    <property type="entry name" value="NAD(P)-bd_dom_sf"/>
</dbReference>
<dbReference type="SUPFAM" id="SSF51735">
    <property type="entry name" value="NAD(P)-binding Rossmann-fold domains"/>
    <property type="match status" value="1"/>
</dbReference>
<dbReference type="dictyBase" id="DDB_G0274161"/>
<dbReference type="RefSeq" id="XP_644302.1">
    <property type="nucleotide sequence ID" value="XM_639210.1"/>
</dbReference>
<keyword evidence="2" id="KW-0521">NADP</keyword>
<dbReference type="FunCoup" id="Q86KD5">
    <property type="interactions" value="198"/>
</dbReference>
<gene>
    <name evidence="4" type="ORF">DDB_G0274161</name>
</gene>
<dbReference type="SMR" id="Q86KD5"/>
<evidence type="ECO:0000256" key="2">
    <source>
        <dbReference type="ARBA" id="ARBA00022857"/>
    </source>
</evidence>
<dbReference type="CDD" id="cd05251">
    <property type="entry name" value="NmrA_like_SDR_a"/>
    <property type="match status" value="1"/>
</dbReference>
<dbReference type="Gene3D" id="3.40.50.720">
    <property type="entry name" value="NAD(P)-binding Rossmann-like Domain"/>
    <property type="match status" value="1"/>
</dbReference>
<dbReference type="PANTHER" id="PTHR42748:SF4">
    <property type="entry name" value="NMRA-LIKE DOMAIN-CONTAINING PROTEIN-RELATED"/>
    <property type="match status" value="1"/>
</dbReference>